<dbReference type="Pfam" id="PF18029">
    <property type="entry name" value="Glyoxalase_6"/>
    <property type="match status" value="1"/>
</dbReference>
<dbReference type="Proteomes" id="UP000181909">
    <property type="component" value="Unassembled WGS sequence"/>
</dbReference>
<organism evidence="2 3">
    <name type="scientific">Streptomyces atratus</name>
    <dbReference type="NCBI Taxonomy" id="1893"/>
    <lineage>
        <taxon>Bacteria</taxon>
        <taxon>Bacillati</taxon>
        <taxon>Actinomycetota</taxon>
        <taxon>Actinomycetes</taxon>
        <taxon>Kitasatosporales</taxon>
        <taxon>Streptomycetaceae</taxon>
        <taxon>Streptomyces</taxon>
    </lineage>
</organism>
<dbReference type="PANTHER" id="PTHR33993">
    <property type="entry name" value="GLYOXALASE-RELATED"/>
    <property type="match status" value="1"/>
</dbReference>
<dbReference type="EMBL" id="FPJO01000047">
    <property type="protein sequence ID" value="SFY44422.1"/>
    <property type="molecule type" value="Genomic_DNA"/>
</dbReference>
<dbReference type="InterPro" id="IPR041581">
    <property type="entry name" value="Glyoxalase_6"/>
</dbReference>
<dbReference type="CDD" id="cd07247">
    <property type="entry name" value="SgaA_N_like"/>
    <property type="match status" value="1"/>
</dbReference>
<accession>A0A1K2FAF7</accession>
<dbReference type="AlphaFoldDB" id="A0A1K2FAF7"/>
<dbReference type="STRING" id="1893.SAMN02787144_104711"/>
<dbReference type="InterPro" id="IPR052164">
    <property type="entry name" value="Anthracycline_SecMetBiosynth"/>
</dbReference>
<dbReference type="RefSeq" id="WP_072489502.1">
    <property type="nucleotide sequence ID" value="NZ_CP108277.1"/>
</dbReference>
<feature type="domain" description="VOC" evidence="1">
    <location>
        <begin position="136"/>
        <end position="257"/>
    </location>
</feature>
<dbReference type="SUPFAM" id="SSF54593">
    <property type="entry name" value="Glyoxalase/Bleomycin resistance protein/Dihydroxybiphenyl dioxygenase"/>
    <property type="match status" value="2"/>
</dbReference>
<evidence type="ECO:0000259" key="1">
    <source>
        <dbReference type="PROSITE" id="PS51819"/>
    </source>
</evidence>
<evidence type="ECO:0000313" key="3">
    <source>
        <dbReference type="Proteomes" id="UP000181909"/>
    </source>
</evidence>
<dbReference type="PANTHER" id="PTHR33993:SF10">
    <property type="entry name" value="CONSERVED PROTEIN"/>
    <property type="match status" value="1"/>
</dbReference>
<dbReference type="OrthoDB" id="9793039at2"/>
<gene>
    <name evidence="2" type="ORF">SAMN02787144_104711</name>
</gene>
<dbReference type="InterPro" id="IPR037523">
    <property type="entry name" value="VOC_core"/>
</dbReference>
<feature type="domain" description="VOC" evidence="1">
    <location>
        <begin position="13"/>
        <end position="124"/>
    </location>
</feature>
<dbReference type="Gene3D" id="3.10.180.10">
    <property type="entry name" value="2,3-Dihydroxybiphenyl 1,2-Dioxygenase, domain 1"/>
    <property type="match status" value="2"/>
</dbReference>
<dbReference type="InterPro" id="IPR029068">
    <property type="entry name" value="Glyas_Bleomycin-R_OHBP_Dase"/>
</dbReference>
<name>A0A1K2FAF7_STRAR</name>
<evidence type="ECO:0000313" key="2">
    <source>
        <dbReference type="EMBL" id="SFY44422.1"/>
    </source>
</evidence>
<proteinExistence type="predicted"/>
<dbReference type="PROSITE" id="PS51819">
    <property type="entry name" value="VOC"/>
    <property type="match status" value="2"/>
</dbReference>
<reference evidence="2 3" key="1">
    <citation type="submission" date="2016-11" db="EMBL/GenBank/DDBJ databases">
        <authorList>
            <person name="Jaros S."/>
            <person name="Januszkiewicz K."/>
            <person name="Wedrychowicz H."/>
        </authorList>
    </citation>
    <scope>NUCLEOTIDE SEQUENCE [LARGE SCALE GENOMIC DNA]</scope>
    <source>
        <strain evidence="2 3">OK807</strain>
    </source>
</reference>
<sequence length="257" mass="27006">MPALERTVPVAGAPCWVSLIARDLRAAQSFYSDVMGWTFRPSTLGSNFSVALAQGEPVAGIGCCQGGGHPAVWTPYFAVRNADETAGRISERGATLAVGPLRLGEGRAGIAADRDGAVFGFWEGPALTWPVGRGRAPVRLDLWTRDAFDAAIFYAEVFDWARPPGGCTVDYAQDHIIVQAAGRTVATLYGGSDETGPDPRVRPRWNVHFRVRDGERAAAAAAAAGGESSPVPTPAGAPDGAFLIRDPDGALFTLTIA</sequence>
<protein>
    <recommendedName>
        <fullName evidence="1">VOC domain-containing protein</fullName>
    </recommendedName>
</protein>